<evidence type="ECO:0000256" key="5">
    <source>
        <dbReference type="ARBA" id="ARBA00022741"/>
    </source>
</evidence>
<evidence type="ECO:0000256" key="7">
    <source>
        <dbReference type="ARBA" id="ARBA00022989"/>
    </source>
</evidence>
<dbReference type="AlphaFoldDB" id="A0A9D1MAY0"/>
<comment type="caution">
    <text evidence="12">The sequence shown here is derived from an EMBL/GenBank/DDBJ whole genome shotgun (WGS) entry which is preliminary data.</text>
</comment>
<evidence type="ECO:0000256" key="6">
    <source>
        <dbReference type="ARBA" id="ARBA00022840"/>
    </source>
</evidence>
<evidence type="ECO:0000256" key="9">
    <source>
        <dbReference type="SAM" id="Phobius"/>
    </source>
</evidence>
<organism evidence="12 13">
    <name type="scientific">Candidatus Ornithomonoglobus merdipullorum</name>
    <dbReference type="NCBI Taxonomy" id="2840895"/>
    <lineage>
        <taxon>Bacteria</taxon>
        <taxon>Bacillati</taxon>
        <taxon>Bacillota</taxon>
        <taxon>Clostridia</taxon>
        <taxon>Candidatus Ornithomonoglobus</taxon>
    </lineage>
</organism>
<dbReference type="PROSITE" id="PS50929">
    <property type="entry name" value="ABC_TM1F"/>
    <property type="match status" value="1"/>
</dbReference>
<dbReference type="PANTHER" id="PTHR43394:SF1">
    <property type="entry name" value="ATP-BINDING CASSETTE SUB-FAMILY B MEMBER 10, MITOCHONDRIAL"/>
    <property type="match status" value="1"/>
</dbReference>
<keyword evidence="2" id="KW-0813">Transport</keyword>
<dbReference type="GO" id="GO:0016887">
    <property type="term" value="F:ATP hydrolysis activity"/>
    <property type="evidence" value="ECO:0007669"/>
    <property type="project" value="InterPro"/>
</dbReference>
<keyword evidence="7 9" id="KW-1133">Transmembrane helix</keyword>
<dbReference type="SMART" id="SM00382">
    <property type="entry name" value="AAA"/>
    <property type="match status" value="1"/>
</dbReference>
<feature type="transmembrane region" description="Helical" evidence="9">
    <location>
        <begin position="53"/>
        <end position="73"/>
    </location>
</feature>
<keyword evidence="3" id="KW-1003">Cell membrane</keyword>
<sequence length="574" mass="64007">MIKKLMKSIREYKRESILTPVIVILEVFMEILIPFLMATLIDHIEAGQMDKIVQYGIVLIICAALALLFGGLAGKYAATASAGFAKNLRFDMFKKVQGFSFANIDHFSTGGIVTRLTTDVTNLQNAYQMIIRIAVRSPFTMICALIMAFVVNQKLSLIYLIIIPVLGFILYQIMTHAHPIFEKMFHVYDVLNDVIQENLHGIRVVKSFVREKHEEEKFNKQAEGIYDYSTKAEKLLAFNAPAMQFCIYTCMIVIFWFGSKFIVGGELTTGQLTSMFTYTMQILMSLMMLSMVFVMITMARSSAERISELLDTESDIKDPEKPVTEVKNGDIFFDHVTFAYKGHAPSLRNIQLEIPSGTTVGIIGGTGSGKSSLVQLIPRLYDTTEGRVTVGGVNVKKYDLEVLRNSVAMVLQKNVLFSGTIKENMRWGNENATDEEIAAACHAACADEFIDTFPQGYDTYIEQGGTNVSGGQRQRLCIARALLKKPKILILDDSTSAVDTKTDATIREAMQNAIPGATKIIIAQRISSVEHADMIIVMNEGRIDGIGTHEELLKSNEIYKEIYDSQVKGGEDNE</sequence>
<dbReference type="Proteomes" id="UP000824109">
    <property type="component" value="Unassembled WGS sequence"/>
</dbReference>
<feature type="transmembrane region" description="Helical" evidence="9">
    <location>
        <begin position="235"/>
        <end position="258"/>
    </location>
</feature>
<feature type="transmembrane region" description="Helical" evidence="9">
    <location>
        <begin position="278"/>
        <end position="299"/>
    </location>
</feature>
<feature type="transmembrane region" description="Helical" evidence="9">
    <location>
        <begin position="157"/>
        <end position="174"/>
    </location>
</feature>
<keyword evidence="8 9" id="KW-0472">Membrane</keyword>
<evidence type="ECO:0000259" key="11">
    <source>
        <dbReference type="PROSITE" id="PS50929"/>
    </source>
</evidence>
<keyword evidence="6 12" id="KW-0067">ATP-binding</keyword>
<dbReference type="Pfam" id="PF00005">
    <property type="entry name" value="ABC_tran"/>
    <property type="match status" value="1"/>
</dbReference>
<dbReference type="InterPro" id="IPR027417">
    <property type="entry name" value="P-loop_NTPase"/>
</dbReference>
<dbReference type="PANTHER" id="PTHR43394">
    <property type="entry name" value="ATP-DEPENDENT PERMEASE MDL1, MITOCHONDRIAL"/>
    <property type="match status" value="1"/>
</dbReference>
<dbReference type="CDD" id="cd18548">
    <property type="entry name" value="ABC_6TM_Tm287_like"/>
    <property type="match status" value="1"/>
</dbReference>
<comment type="subcellular location">
    <subcellularLocation>
        <location evidence="1">Cell membrane</location>
        <topology evidence="1">Multi-pass membrane protein</topology>
    </subcellularLocation>
</comment>
<feature type="transmembrane region" description="Helical" evidence="9">
    <location>
        <begin position="21"/>
        <end position="41"/>
    </location>
</feature>
<dbReference type="InterPro" id="IPR011527">
    <property type="entry name" value="ABC1_TM_dom"/>
</dbReference>
<evidence type="ECO:0000313" key="12">
    <source>
        <dbReference type="EMBL" id="HIU56926.1"/>
    </source>
</evidence>
<dbReference type="InterPro" id="IPR036640">
    <property type="entry name" value="ABC1_TM_sf"/>
</dbReference>
<dbReference type="InterPro" id="IPR003593">
    <property type="entry name" value="AAA+_ATPase"/>
</dbReference>
<dbReference type="PROSITE" id="PS00211">
    <property type="entry name" value="ABC_TRANSPORTER_1"/>
    <property type="match status" value="1"/>
</dbReference>
<evidence type="ECO:0000313" key="13">
    <source>
        <dbReference type="Proteomes" id="UP000824109"/>
    </source>
</evidence>
<reference evidence="12" key="1">
    <citation type="submission" date="2020-10" db="EMBL/GenBank/DDBJ databases">
        <authorList>
            <person name="Gilroy R."/>
        </authorList>
    </citation>
    <scope>NUCLEOTIDE SEQUENCE</scope>
    <source>
        <strain evidence="12">USAMLcec3-3695</strain>
    </source>
</reference>
<dbReference type="SUPFAM" id="SSF52540">
    <property type="entry name" value="P-loop containing nucleoside triphosphate hydrolases"/>
    <property type="match status" value="1"/>
</dbReference>
<gene>
    <name evidence="12" type="ORF">IAA61_03810</name>
</gene>
<protein>
    <submittedName>
        <fullName evidence="12">ABC transporter ATP-binding protein</fullName>
    </submittedName>
</protein>
<dbReference type="GO" id="GO:0005886">
    <property type="term" value="C:plasma membrane"/>
    <property type="evidence" value="ECO:0007669"/>
    <property type="project" value="UniProtKB-SubCell"/>
</dbReference>
<dbReference type="InterPro" id="IPR003439">
    <property type="entry name" value="ABC_transporter-like_ATP-bd"/>
</dbReference>
<dbReference type="PROSITE" id="PS50893">
    <property type="entry name" value="ABC_TRANSPORTER_2"/>
    <property type="match status" value="1"/>
</dbReference>
<evidence type="ECO:0000256" key="2">
    <source>
        <dbReference type="ARBA" id="ARBA00022448"/>
    </source>
</evidence>
<evidence type="ECO:0000259" key="10">
    <source>
        <dbReference type="PROSITE" id="PS50893"/>
    </source>
</evidence>
<evidence type="ECO:0000256" key="1">
    <source>
        <dbReference type="ARBA" id="ARBA00004651"/>
    </source>
</evidence>
<name>A0A9D1MAY0_9FIRM</name>
<evidence type="ECO:0000256" key="8">
    <source>
        <dbReference type="ARBA" id="ARBA00023136"/>
    </source>
</evidence>
<feature type="domain" description="ABC transporter" evidence="10">
    <location>
        <begin position="331"/>
        <end position="565"/>
    </location>
</feature>
<feature type="domain" description="ABC transmembrane type-1" evidence="11">
    <location>
        <begin position="17"/>
        <end position="298"/>
    </location>
</feature>
<evidence type="ECO:0000256" key="4">
    <source>
        <dbReference type="ARBA" id="ARBA00022692"/>
    </source>
</evidence>
<dbReference type="EMBL" id="DVNB01000040">
    <property type="protein sequence ID" value="HIU56926.1"/>
    <property type="molecule type" value="Genomic_DNA"/>
</dbReference>
<dbReference type="SUPFAM" id="SSF90123">
    <property type="entry name" value="ABC transporter transmembrane region"/>
    <property type="match status" value="1"/>
</dbReference>
<dbReference type="FunFam" id="3.40.50.300:FF:000221">
    <property type="entry name" value="Multidrug ABC transporter ATP-binding protein"/>
    <property type="match status" value="1"/>
</dbReference>
<dbReference type="GO" id="GO:0005524">
    <property type="term" value="F:ATP binding"/>
    <property type="evidence" value="ECO:0007669"/>
    <property type="project" value="UniProtKB-KW"/>
</dbReference>
<reference evidence="12" key="2">
    <citation type="journal article" date="2021" name="PeerJ">
        <title>Extensive microbial diversity within the chicken gut microbiome revealed by metagenomics and culture.</title>
        <authorList>
            <person name="Gilroy R."/>
            <person name="Ravi A."/>
            <person name="Getino M."/>
            <person name="Pursley I."/>
            <person name="Horton D.L."/>
            <person name="Alikhan N.F."/>
            <person name="Baker D."/>
            <person name="Gharbi K."/>
            <person name="Hall N."/>
            <person name="Watson M."/>
            <person name="Adriaenssens E.M."/>
            <person name="Foster-Nyarko E."/>
            <person name="Jarju S."/>
            <person name="Secka A."/>
            <person name="Antonio M."/>
            <person name="Oren A."/>
            <person name="Chaudhuri R.R."/>
            <person name="La Ragione R."/>
            <person name="Hildebrand F."/>
            <person name="Pallen M.J."/>
        </authorList>
    </citation>
    <scope>NUCLEOTIDE SEQUENCE</scope>
    <source>
        <strain evidence="12">USAMLcec3-3695</strain>
    </source>
</reference>
<proteinExistence type="predicted"/>
<dbReference type="Gene3D" id="1.20.1560.10">
    <property type="entry name" value="ABC transporter type 1, transmembrane domain"/>
    <property type="match status" value="1"/>
</dbReference>
<keyword evidence="5" id="KW-0547">Nucleotide-binding</keyword>
<dbReference type="Gene3D" id="3.40.50.300">
    <property type="entry name" value="P-loop containing nucleotide triphosphate hydrolases"/>
    <property type="match status" value="1"/>
</dbReference>
<keyword evidence="4 9" id="KW-0812">Transmembrane</keyword>
<dbReference type="GO" id="GO:0015421">
    <property type="term" value="F:ABC-type oligopeptide transporter activity"/>
    <property type="evidence" value="ECO:0007669"/>
    <property type="project" value="TreeGrafter"/>
</dbReference>
<dbReference type="Pfam" id="PF00664">
    <property type="entry name" value="ABC_membrane"/>
    <property type="match status" value="1"/>
</dbReference>
<dbReference type="InterPro" id="IPR039421">
    <property type="entry name" value="Type_1_exporter"/>
</dbReference>
<accession>A0A9D1MAY0</accession>
<evidence type="ECO:0000256" key="3">
    <source>
        <dbReference type="ARBA" id="ARBA00022475"/>
    </source>
</evidence>
<feature type="transmembrane region" description="Helical" evidence="9">
    <location>
        <begin position="133"/>
        <end position="151"/>
    </location>
</feature>
<dbReference type="InterPro" id="IPR017871">
    <property type="entry name" value="ABC_transporter-like_CS"/>
</dbReference>